<evidence type="ECO:0000313" key="3">
    <source>
        <dbReference type="Proteomes" id="UP001429357"/>
    </source>
</evidence>
<organism evidence="2 3">
    <name type="scientific">Enterococcus diestrammenae</name>
    <dbReference type="NCBI Taxonomy" id="1155073"/>
    <lineage>
        <taxon>Bacteria</taxon>
        <taxon>Bacillati</taxon>
        <taxon>Bacillota</taxon>
        <taxon>Bacilli</taxon>
        <taxon>Lactobacillales</taxon>
        <taxon>Enterococcaceae</taxon>
        <taxon>Enterococcus</taxon>
    </lineage>
</organism>
<dbReference type="EMBL" id="MAEI02000001">
    <property type="protein sequence ID" value="MEO1781244.1"/>
    <property type="molecule type" value="Genomic_DNA"/>
</dbReference>
<keyword evidence="1" id="KW-0472">Membrane</keyword>
<evidence type="ECO:0000313" key="2">
    <source>
        <dbReference type="EMBL" id="MEO1781244.1"/>
    </source>
</evidence>
<feature type="transmembrane region" description="Helical" evidence="1">
    <location>
        <begin position="44"/>
        <end position="65"/>
    </location>
</feature>
<feature type="transmembrane region" description="Helical" evidence="1">
    <location>
        <begin position="86"/>
        <end position="108"/>
    </location>
</feature>
<keyword evidence="1" id="KW-1133">Transmembrane helix</keyword>
<comment type="caution">
    <text evidence="2">The sequence shown here is derived from an EMBL/GenBank/DDBJ whole genome shotgun (WGS) entry which is preliminary data.</text>
</comment>
<sequence length="116" mass="13135">MNEFTRMLAMFALAAVSLFAAKYEDSRRRANQNDERWQAVTAKADALTLHAIMIVAVAVMALLTLGSFGFVQRIGLIHQWSQAQQLLPILFGLLYLAPFAIFAFRTWALMHFDKTL</sequence>
<keyword evidence="3" id="KW-1185">Reference proteome</keyword>
<name>A0ABV0EZL0_9ENTE</name>
<gene>
    <name evidence="2" type="ORF">BAU18_000823</name>
</gene>
<dbReference type="Proteomes" id="UP001429357">
    <property type="component" value="Unassembled WGS sequence"/>
</dbReference>
<reference evidence="2 3" key="2">
    <citation type="submission" date="2024-02" db="EMBL/GenBank/DDBJ databases">
        <title>The Genome Sequence of Enterococcus diestrammenae JM9A.</title>
        <authorList>
            <person name="Earl A."/>
            <person name="Manson A."/>
            <person name="Gilmore M."/>
            <person name="Sanders J."/>
            <person name="Shea T."/>
            <person name="Howe W."/>
            <person name="Livny J."/>
            <person name="Cuomo C."/>
            <person name="Neafsey D."/>
            <person name="Birren B."/>
        </authorList>
    </citation>
    <scope>NUCLEOTIDE SEQUENCE [LARGE SCALE GENOMIC DNA]</scope>
    <source>
        <strain evidence="2 3">JM9A</strain>
    </source>
</reference>
<keyword evidence="1" id="KW-0812">Transmembrane</keyword>
<evidence type="ECO:0000256" key="1">
    <source>
        <dbReference type="SAM" id="Phobius"/>
    </source>
</evidence>
<accession>A0ABV0EZL0</accession>
<proteinExistence type="predicted"/>
<protein>
    <submittedName>
        <fullName evidence="2">Uncharacterized protein</fullName>
    </submittedName>
</protein>
<reference evidence="3" key="1">
    <citation type="submission" date="2016-06" db="EMBL/GenBank/DDBJ databases">
        <title>Four novel species of enterococci isolated from chicken manure.</title>
        <authorList>
            <person name="Van Tyne D."/>
        </authorList>
    </citation>
    <scope>NUCLEOTIDE SEQUENCE [LARGE SCALE GENOMIC DNA]</scope>
    <source>
        <strain evidence="3">JM9A</strain>
    </source>
</reference>
<dbReference type="RefSeq" id="WP_161870838.1">
    <property type="nucleotide sequence ID" value="NZ_JBMRGR010000003.1"/>
</dbReference>